<accession>A0A9P4MPJ2</accession>
<organism evidence="2 3">
    <name type="scientific">Myriangium duriaei CBS 260.36</name>
    <dbReference type="NCBI Taxonomy" id="1168546"/>
    <lineage>
        <taxon>Eukaryota</taxon>
        <taxon>Fungi</taxon>
        <taxon>Dikarya</taxon>
        <taxon>Ascomycota</taxon>
        <taxon>Pezizomycotina</taxon>
        <taxon>Dothideomycetes</taxon>
        <taxon>Dothideomycetidae</taxon>
        <taxon>Myriangiales</taxon>
        <taxon>Myriangiaceae</taxon>
        <taxon>Myriangium</taxon>
    </lineage>
</organism>
<feature type="region of interest" description="Disordered" evidence="1">
    <location>
        <begin position="1"/>
        <end position="32"/>
    </location>
</feature>
<dbReference type="AlphaFoldDB" id="A0A9P4MPJ2"/>
<evidence type="ECO:0000313" key="3">
    <source>
        <dbReference type="Proteomes" id="UP000799439"/>
    </source>
</evidence>
<gene>
    <name evidence="2" type="ORF">K461DRAFT_264225</name>
</gene>
<evidence type="ECO:0000313" key="2">
    <source>
        <dbReference type="EMBL" id="KAF2157304.1"/>
    </source>
</evidence>
<sequence length="188" mass="20700">MRRLLANGRPSGGSLMEGHDGGKQVQSRTNSDVTLSASLNAWTKRWRIDFGPPHPHSGGDAHHLLPVQSNQNAVCGLRSSRCSSDSCTSLPAPRTTGCSDGMQPDSKIHPRIGRWMRALAFFPPLRKGSRLPKSTPPLLQCRVAPRHVSLILQRLVVARMQSQCGLMWSIPEYAHLIITVGRLPSCRR</sequence>
<protein>
    <submittedName>
        <fullName evidence="2">Uncharacterized protein</fullName>
    </submittedName>
</protein>
<proteinExistence type="predicted"/>
<comment type="caution">
    <text evidence="2">The sequence shown here is derived from an EMBL/GenBank/DDBJ whole genome shotgun (WGS) entry which is preliminary data.</text>
</comment>
<dbReference type="Proteomes" id="UP000799439">
    <property type="component" value="Unassembled WGS sequence"/>
</dbReference>
<dbReference type="EMBL" id="ML996081">
    <property type="protein sequence ID" value="KAF2157304.1"/>
    <property type="molecule type" value="Genomic_DNA"/>
</dbReference>
<reference evidence="2" key="1">
    <citation type="journal article" date="2020" name="Stud. Mycol.">
        <title>101 Dothideomycetes genomes: a test case for predicting lifestyles and emergence of pathogens.</title>
        <authorList>
            <person name="Haridas S."/>
            <person name="Albert R."/>
            <person name="Binder M."/>
            <person name="Bloem J."/>
            <person name="Labutti K."/>
            <person name="Salamov A."/>
            <person name="Andreopoulos B."/>
            <person name="Baker S."/>
            <person name="Barry K."/>
            <person name="Bills G."/>
            <person name="Bluhm B."/>
            <person name="Cannon C."/>
            <person name="Castanera R."/>
            <person name="Culley D."/>
            <person name="Daum C."/>
            <person name="Ezra D."/>
            <person name="Gonzalez J."/>
            <person name="Henrissat B."/>
            <person name="Kuo A."/>
            <person name="Liang C."/>
            <person name="Lipzen A."/>
            <person name="Lutzoni F."/>
            <person name="Magnuson J."/>
            <person name="Mondo S."/>
            <person name="Nolan M."/>
            <person name="Ohm R."/>
            <person name="Pangilinan J."/>
            <person name="Park H.-J."/>
            <person name="Ramirez L."/>
            <person name="Alfaro M."/>
            <person name="Sun H."/>
            <person name="Tritt A."/>
            <person name="Yoshinaga Y."/>
            <person name="Zwiers L.-H."/>
            <person name="Turgeon B."/>
            <person name="Goodwin S."/>
            <person name="Spatafora J."/>
            <person name="Crous P."/>
            <person name="Grigoriev I."/>
        </authorList>
    </citation>
    <scope>NUCLEOTIDE SEQUENCE</scope>
    <source>
        <strain evidence="2">CBS 260.36</strain>
    </source>
</reference>
<name>A0A9P4MPJ2_9PEZI</name>
<evidence type="ECO:0000256" key="1">
    <source>
        <dbReference type="SAM" id="MobiDB-lite"/>
    </source>
</evidence>
<keyword evidence="3" id="KW-1185">Reference proteome</keyword>